<sequence length="235" mass="27021">MDRRRRRSLRDLHHAPEPDMGVRTTAQDMTMHHQEQMAPAFDWFPPWLTVIASILLLGAALHHLPCVLHGHGNRWFHLGHIAMCASMIYMYLIMSFRPPVSWGPDARTAQMWFFTATSAVVLAHLMVLIARRRTFSLLWVLLLVQQVAMIYMWLPMRWWSGLLTTVVSVWFLVEAIGWLADVFRGYRITPADSRTDVPDDVHMTGGWADRLTMASMAVAMAYMFVGMQAMAGFEF</sequence>
<keyword evidence="2" id="KW-0472">Membrane</keyword>
<feature type="transmembrane region" description="Helical" evidence="2">
    <location>
        <begin position="160"/>
        <end position="180"/>
    </location>
</feature>
<proteinExistence type="predicted"/>
<feature type="transmembrane region" description="Helical" evidence="2">
    <location>
        <begin position="137"/>
        <end position="154"/>
    </location>
</feature>
<feature type="transmembrane region" description="Helical" evidence="2">
    <location>
        <begin position="47"/>
        <end position="68"/>
    </location>
</feature>
<feature type="transmembrane region" description="Helical" evidence="2">
    <location>
        <begin position="75"/>
        <end position="92"/>
    </location>
</feature>
<evidence type="ECO:0000313" key="3">
    <source>
        <dbReference type="EMBL" id="NDK92057.1"/>
    </source>
</evidence>
<comment type="caution">
    <text evidence="3">The sequence shown here is derived from an EMBL/GenBank/DDBJ whole genome shotgun (WGS) entry which is preliminary data.</text>
</comment>
<dbReference type="RefSeq" id="WP_083534573.1">
    <property type="nucleotide sequence ID" value="NZ_JAADZU010000096.1"/>
</dbReference>
<dbReference type="AlphaFoldDB" id="A0A7K3LWX4"/>
<dbReference type="EMBL" id="JAADZU010000096">
    <property type="protein sequence ID" value="NDK92057.1"/>
    <property type="molecule type" value="Genomic_DNA"/>
</dbReference>
<accession>A0A7K3LWX4</accession>
<organism evidence="3 4">
    <name type="scientific">Gordonia desulfuricans</name>
    <dbReference type="NCBI Taxonomy" id="89051"/>
    <lineage>
        <taxon>Bacteria</taxon>
        <taxon>Bacillati</taxon>
        <taxon>Actinomycetota</taxon>
        <taxon>Actinomycetes</taxon>
        <taxon>Mycobacteriales</taxon>
        <taxon>Gordoniaceae</taxon>
        <taxon>Gordonia</taxon>
    </lineage>
</organism>
<feature type="transmembrane region" description="Helical" evidence="2">
    <location>
        <begin position="112"/>
        <end position="130"/>
    </location>
</feature>
<dbReference type="InterPro" id="IPR033458">
    <property type="entry name" value="DUF5134"/>
</dbReference>
<dbReference type="Proteomes" id="UP000466307">
    <property type="component" value="Unassembled WGS sequence"/>
</dbReference>
<keyword evidence="4" id="KW-1185">Reference proteome</keyword>
<name>A0A7K3LWX4_9ACTN</name>
<evidence type="ECO:0000256" key="2">
    <source>
        <dbReference type="SAM" id="Phobius"/>
    </source>
</evidence>
<protein>
    <submittedName>
        <fullName evidence="3">DUF5134 domain-containing protein</fullName>
    </submittedName>
</protein>
<feature type="compositionally biased region" description="Basic and acidic residues" evidence="1">
    <location>
        <begin position="1"/>
        <end position="17"/>
    </location>
</feature>
<evidence type="ECO:0000313" key="4">
    <source>
        <dbReference type="Proteomes" id="UP000466307"/>
    </source>
</evidence>
<keyword evidence="2" id="KW-0812">Transmembrane</keyword>
<feature type="transmembrane region" description="Helical" evidence="2">
    <location>
        <begin position="211"/>
        <end position="233"/>
    </location>
</feature>
<feature type="region of interest" description="Disordered" evidence="1">
    <location>
        <begin position="1"/>
        <end position="21"/>
    </location>
</feature>
<evidence type="ECO:0000256" key="1">
    <source>
        <dbReference type="SAM" id="MobiDB-lite"/>
    </source>
</evidence>
<dbReference type="Pfam" id="PF17197">
    <property type="entry name" value="DUF5134"/>
    <property type="match status" value="1"/>
</dbReference>
<reference evidence="3 4" key="1">
    <citation type="submission" date="2020-01" db="EMBL/GenBank/DDBJ databases">
        <title>Investigation of new actinobacteria for the biodesulphurisation of diesel fuel.</title>
        <authorList>
            <person name="Athi Narayanan S.M."/>
        </authorList>
    </citation>
    <scope>NUCLEOTIDE SEQUENCE [LARGE SCALE GENOMIC DNA]</scope>
    <source>
        <strain evidence="3 4">213E</strain>
    </source>
</reference>
<gene>
    <name evidence="3" type="ORF">GYA93_21145</name>
</gene>
<keyword evidence="2" id="KW-1133">Transmembrane helix</keyword>